<keyword evidence="1" id="KW-0472">Membrane</keyword>
<feature type="transmembrane region" description="Helical" evidence="1">
    <location>
        <begin position="279"/>
        <end position="298"/>
    </location>
</feature>
<feature type="transmembrane region" description="Helical" evidence="1">
    <location>
        <begin position="305"/>
        <end position="324"/>
    </location>
</feature>
<keyword evidence="1" id="KW-1133">Transmembrane helix</keyword>
<feature type="transmembrane region" description="Helical" evidence="1">
    <location>
        <begin position="330"/>
        <end position="348"/>
    </location>
</feature>
<organism evidence="2 3">
    <name type="scientific">SAR324 cluster bacterium</name>
    <dbReference type="NCBI Taxonomy" id="2024889"/>
    <lineage>
        <taxon>Bacteria</taxon>
        <taxon>Deltaproteobacteria</taxon>
        <taxon>SAR324 cluster</taxon>
    </lineage>
</organism>
<gene>
    <name evidence="2" type="ORF">GYA55_06895</name>
</gene>
<feature type="transmembrane region" description="Helical" evidence="1">
    <location>
        <begin position="206"/>
        <end position="226"/>
    </location>
</feature>
<keyword evidence="1" id="KW-0812">Transmembrane</keyword>
<feature type="transmembrane region" description="Helical" evidence="1">
    <location>
        <begin position="165"/>
        <end position="194"/>
    </location>
</feature>
<dbReference type="AlphaFoldDB" id="A0A7X9FRA7"/>
<evidence type="ECO:0000313" key="3">
    <source>
        <dbReference type="Proteomes" id="UP000524246"/>
    </source>
</evidence>
<sequence length="524" mass="59483">MLRSLQCIVAYVVFLGLLLFMHHTRIAKDDGLIGEELAVGYRNVVYFEQQRITDGYSTNYSGQIFYYIGSKVLPITINSARILTILATAFLGPLILLFMYRLCPRASLLSAWFPVLLLPMLPAVAWYGSIATENLTDCAFSFAALYSAFDWHWCWRRTSFWVRLFSFIALFAFAVHFYPSSLPVLMCTLMIVLWRTWSQKESIKGALFQLGIFALIVAALTVWPYFYYNESHIPLWQGGGQLLLTKEALWSNLRINYLDLFVQPASYLIGGYVEQPCFAFFRGGIFIVFLLVLGLFSFNRQQESFSILFITIASLALTTVAGANPGIRRAMPFVICFCLFAGMGIHFIATRRSIILVRTLSALIVPVILYSCRAYYPDLSLRFITIISALSAAAILCVSIFLAHQDRSRLIAPVFGIVFLVAPFLNFLDASESVSKHYTAWLQRQFKYMPGKNYEETIGALLQSMQKESIEISTDDYAFETLVLLDLFCRRRQISCIPPRIVGNGPVDNRVKLFSQLDPWKGDS</sequence>
<evidence type="ECO:0000256" key="1">
    <source>
        <dbReference type="SAM" id="Phobius"/>
    </source>
</evidence>
<feature type="transmembrane region" description="Helical" evidence="1">
    <location>
        <begin position="80"/>
        <end position="100"/>
    </location>
</feature>
<name>A0A7X9FRA7_9DELT</name>
<feature type="transmembrane region" description="Helical" evidence="1">
    <location>
        <begin position="107"/>
        <end position="127"/>
    </location>
</feature>
<comment type="caution">
    <text evidence="2">The sequence shown here is derived from an EMBL/GenBank/DDBJ whole genome shotgun (WGS) entry which is preliminary data.</text>
</comment>
<accession>A0A7X9FRA7</accession>
<reference evidence="2 3" key="1">
    <citation type="journal article" date="2020" name="Biotechnol. Biofuels">
        <title>New insights from the biogas microbiome by comprehensive genome-resolved metagenomics of nearly 1600 species originating from multiple anaerobic digesters.</title>
        <authorList>
            <person name="Campanaro S."/>
            <person name="Treu L."/>
            <person name="Rodriguez-R L.M."/>
            <person name="Kovalovszki A."/>
            <person name="Ziels R.M."/>
            <person name="Maus I."/>
            <person name="Zhu X."/>
            <person name="Kougias P.G."/>
            <person name="Basile A."/>
            <person name="Luo G."/>
            <person name="Schluter A."/>
            <person name="Konstantinidis K.T."/>
            <person name="Angelidaki I."/>
        </authorList>
    </citation>
    <scope>NUCLEOTIDE SEQUENCE [LARGE SCALE GENOMIC DNA]</scope>
    <source>
        <strain evidence="2">AS27yjCOA_65</strain>
    </source>
</reference>
<protein>
    <submittedName>
        <fullName evidence="2">Uncharacterized protein</fullName>
    </submittedName>
</protein>
<dbReference type="Proteomes" id="UP000524246">
    <property type="component" value="Unassembled WGS sequence"/>
</dbReference>
<proteinExistence type="predicted"/>
<feature type="transmembrane region" description="Helical" evidence="1">
    <location>
        <begin position="382"/>
        <end position="403"/>
    </location>
</feature>
<evidence type="ECO:0000313" key="2">
    <source>
        <dbReference type="EMBL" id="NMC62882.1"/>
    </source>
</evidence>
<dbReference type="EMBL" id="JAAZON010000301">
    <property type="protein sequence ID" value="NMC62882.1"/>
    <property type="molecule type" value="Genomic_DNA"/>
</dbReference>
<feature type="transmembrane region" description="Helical" evidence="1">
    <location>
        <begin position="355"/>
        <end position="376"/>
    </location>
</feature>
<feature type="transmembrane region" description="Helical" evidence="1">
    <location>
        <begin position="410"/>
        <end position="428"/>
    </location>
</feature>